<dbReference type="AlphaFoldDB" id="A0A955L4P5"/>
<keyword evidence="1" id="KW-0812">Transmembrane</keyword>
<feature type="transmembrane region" description="Helical" evidence="1">
    <location>
        <begin position="117"/>
        <end position="139"/>
    </location>
</feature>
<keyword evidence="1" id="KW-1133">Transmembrane helix</keyword>
<reference evidence="2" key="1">
    <citation type="submission" date="2020-04" db="EMBL/GenBank/DDBJ databases">
        <authorList>
            <person name="Zhang T."/>
        </authorList>
    </citation>
    <scope>NUCLEOTIDE SEQUENCE</scope>
    <source>
        <strain evidence="2">HKST-UBA14</strain>
    </source>
</reference>
<evidence type="ECO:0000256" key="1">
    <source>
        <dbReference type="SAM" id="Phobius"/>
    </source>
</evidence>
<name>A0A955L4P5_9BACT</name>
<evidence type="ECO:0000313" key="2">
    <source>
        <dbReference type="EMBL" id="MCA9382835.1"/>
    </source>
</evidence>
<feature type="transmembrane region" description="Helical" evidence="1">
    <location>
        <begin position="58"/>
        <end position="77"/>
    </location>
</feature>
<protein>
    <submittedName>
        <fullName evidence="2">DUF1761 domain-containing protein</fullName>
    </submittedName>
</protein>
<dbReference type="Proteomes" id="UP000783287">
    <property type="component" value="Unassembled WGS sequence"/>
</dbReference>
<reference evidence="2" key="2">
    <citation type="journal article" date="2021" name="Microbiome">
        <title>Successional dynamics and alternative stable states in a saline activated sludge microbial community over 9 years.</title>
        <authorList>
            <person name="Wang Y."/>
            <person name="Ye J."/>
            <person name="Ju F."/>
            <person name="Liu L."/>
            <person name="Boyd J.A."/>
            <person name="Deng Y."/>
            <person name="Parks D.H."/>
            <person name="Jiang X."/>
            <person name="Yin X."/>
            <person name="Woodcroft B.J."/>
            <person name="Tyson G.W."/>
            <person name="Hugenholtz P."/>
            <person name="Polz M.F."/>
            <person name="Zhang T."/>
        </authorList>
    </citation>
    <scope>NUCLEOTIDE SEQUENCE</scope>
    <source>
        <strain evidence="2">HKST-UBA14</strain>
    </source>
</reference>
<keyword evidence="1" id="KW-0472">Membrane</keyword>
<dbReference type="InterPro" id="IPR013879">
    <property type="entry name" value="DUF1761"/>
</dbReference>
<feature type="transmembrane region" description="Helical" evidence="1">
    <location>
        <begin position="89"/>
        <end position="110"/>
    </location>
</feature>
<dbReference type="Pfam" id="PF08570">
    <property type="entry name" value="DUF1761"/>
    <property type="match status" value="1"/>
</dbReference>
<organism evidence="2 3">
    <name type="scientific">Candidatus Dojkabacteria bacterium</name>
    <dbReference type="NCBI Taxonomy" id="2099670"/>
    <lineage>
        <taxon>Bacteria</taxon>
        <taxon>Candidatus Dojkabacteria</taxon>
    </lineage>
</organism>
<accession>A0A955L4P5</accession>
<feature type="transmembrane region" description="Helical" evidence="1">
    <location>
        <begin position="12"/>
        <end position="38"/>
    </location>
</feature>
<comment type="caution">
    <text evidence="2">The sequence shown here is derived from an EMBL/GenBank/DDBJ whole genome shotgun (WGS) entry which is preliminary data.</text>
</comment>
<sequence length="140" mass="15478">MMEVWGVEVHYASILLATVASMVIGMLWYGPVFGNIWLGLVGKKKEDMQMKPSDMPMAVVVALLMAVGLNSVLQFSAKFSELGEITNVLATAFMISLTFVAPAGLNLVIWEGRKPKLFLLNLAYFFTNFLVMGLIISIWV</sequence>
<proteinExistence type="predicted"/>
<dbReference type="EMBL" id="JAGQLK010000007">
    <property type="protein sequence ID" value="MCA9382835.1"/>
    <property type="molecule type" value="Genomic_DNA"/>
</dbReference>
<gene>
    <name evidence="2" type="ORF">KC909_00575</name>
</gene>
<evidence type="ECO:0000313" key="3">
    <source>
        <dbReference type="Proteomes" id="UP000783287"/>
    </source>
</evidence>